<dbReference type="STRING" id="29561.MM26B8_02400"/>
<evidence type="ECO:0000313" key="3">
    <source>
        <dbReference type="Proteomes" id="UP000033750"/>
    </source>
</evidence>
<comment type="caution">
    <text evidence="2">The sequence shown here is derived from an EMBL/GenBank/DDBJ whole genome shotgun (WGS) entry which is preliminary data.</text>
</comment>
<feature type="transmembrane region" description="Helical" evidence="1">
    <location>
        <begin position="81"/>
        <end position="103"/>
    </location>
</feature>
<feature type="transmembrane region" description="Helical" evidence="1">
    <location>
        <begin position="164"/>
        <end position="190"/>
    </location>
</feature>
<reference evidence="2 3" key="1">
    <citation type="submission" date="2015-03" db="EMBL/GenBank/DDBJ databases">
        <title>Genome sequence of Mycoplasma meleagridis strain ATCC 25294.</title>
        <authorList>
            <person name="Yacoub E."/>
            <person name="Blanchard A."/>
            <person name="Sirand-Pugnet P."/>
            <person name="Mardassi B.B.A."/>
        </authorList>
    </citation>
    <scope>NUCLEOTIDE SEQUENCE [LARGE SCALE GENOMIC DNA]</scope>
    <source>
        <strain evidence="2 3">ATCC 25294</strain>
    </source>
</reference>
<protein>
    <recommendedName>
        <fullName evidence="4">Transmembrane protein</fullName>
    </recommendedName>
</protein>
<evidence type="ECO:0008006" key="4">
    <source>
        <dbReference type="Google" id="ProtNLM"/>
    </source>
</evidence>
<gene>
    <name evidence="2" type="ORF">MMELEA_04980</name>
</gene>
<evidence type="ECO:0000256" key="1">
    <source>
        <dbReference type="SAM" id="Phobius"/>
    </source>
</evidence>
<feature type="transmembrane region" description="Helical" evidence="1">
    <location>
        <begin position="25"/>
        <end position="55"/>
    </location>
</feature>
<dbReference type="Proteomes" id="UP000033750">
    <property type="component" value="Unassembled WGS sequence"/>
</dbReference>
<name>A0A0F5H1V3_9BACT</name>
<dbReference type="PATRIC" id="fig|1264554.4.peg.442"/>
<keyword evidence="1" id="KW-0812">Transmembrane</keyword>
<dbReference type="EMBL" id="JZXN01000016">
    <property type="protein sequence ID" value="KKB26817.1"/>
    <property type="molecule type" value="Genomic_DNA"/>
</dbReference>
<sequence>MLIIHFYQPDFSKGQISSLYTLKQIYVYSIGLAFGDLIIFIIIGIFATFLIRWIAHSLNYKSLRWFRKYWKVDNWIFKKKAITFIWLNLLIIACFYHFVLVSLRFDNFAYFTVQNVKNVFTKGWYYSFTNNAINNSTLPNSNLNIGIFADSILNCIYALSFSPYLAFILIAILTIYTYSSFILVDIKIYFKYLNPKKFSLEQIKYNLKKSFIFYYSEDIGNYFNFVTKSAFAQKENLDLSLDNLLKKLVFYKKALKLTIINIYEIKNQENKLLASYKVNEKIDYKTSYEKEYLVWVENLNSSLFTQENYKRIVFKDDKTLLENYQEQIKNQDKNIFYELLIYYANKENLEDRILIDKYGYYLKNDFSCDLLYGAVNTYIFKETNSSLEMKKQLDKNITLNKQDEKLETISLNNENLYYEYEEKLESKIIQKEVKNLTLDNQPYIHLDTQEIKLDEKNRS</sequence>
<evidence type="ECO:0000313" key="2">
    <source>
        <dbReference type="EMBL" id="KKB26817.1"/>
    </source>
</evidence>
<keyword evidence="3" id="KW-1185">Reference proteome</keyword>
<organism evidence="2 3">
    <name type="scientific">Mycoplasmopsis meleagridis ATCC 25294</name>
    <dbReference type="NCBI Taxonomy" id="1264554"/>
    <lineage>
        <taxon>Bacteria</taxon>
        <taxon>Bacillati</taxon>
        <taxon>Mycoplasmatota</taxon>
        <taxon>Mycoplasmoidales</taxon>
        <taxon>Metamycoplasmataceae</taxon>
        <taxon>Mycoplasmopsis</taxon>
    </lineage>
</organism>
<keyword evidence="1" id="KW-0472">Membrane</keyword>
<accession>A0A0F5H1V3</accession>
<dbReference type="AlphaFoldDB" id="A0A0F5H1V3"/>
<proteinExistence type="predicted"/>
<keyword evidence="1" id="KW-1133">Transmembrane helix</keyword>